<feature type="domain" description="DUF7722" evidence="1">
    <location>
        <begin position="84"/>
        <end position="128"/>
    </location>
</feature>
<dbReference type="EMBL" id="JAGGNH010000001">
    <property type="protein sequence ID" value="KAJ0989312.1"/>
    <property type="molecule type" value="Genomic_DNA"/>
</dbReference>
<dbReference type="Proteomes" id="UP001085076">
    <property type="component" value="Miscellaneous, Linkage group lg01"/>
</dbReference>
<dbReference type="Pfam" id="PF24847">
    <property type="entry name" value="DUF7722"/>
    <property type="match status" value="1"/>
</dbReference>
<dbReference type="InterPro" id="IPR056139">
    <property type="entry name" value="DUF7722"/>
</dbReference>
<keyword evidence="3" id="KW-1185">Reference proteome</keyword>
<organism evidence="2 3">
    <name type="scientific">Dioscorea zingiberensis</name>
    <dbReference type="NCBI Taxonomy" id="325984"/>
    <lineage>
        <taxon>Eukaryota</taxon>
        <taxon>Viridiplantae</taxon>
        <taxon>Streptophyta</taxon>
        <taxon>Embryophyta</taxon>
        <taxon>Tracheophyta</taxon>
        <taxon>Spermatophyta</taxon>
        <taxon>Magnoliopsida</taxon>
        <taxon>Liliopsida</taxon>
        <taxon>Dioscoreales</taxon>
        <taxon>Dioscoreaceae</taxon>
        <taxon>Dioscorea</taxon>
    </lineage>
</organism>
<dbReference type="AlphaFoldDB" id="A0A9D5HVS6"/>
<dbReference type="PANTHER" id="PTHR33513">
    <property type="entry name" value="OS06G0523300 PROTEIN"/>
    <property type="match status" value="1"/>
</dbReference>
<evidence type="ECO:0000313" key="3">
    <source>
        <dbReference type="Proteomes" id="UP001085076"/>
    </source>
</evidence>
<protein>
    <recommendedName>
        <fullName evidence="1">DUF7722 domain-containing protein</fullName>
    </recommendedName>
</protein>
<evidence type="ECO:0000259" key="1">
    <source>
        <dbReference type="Pfam" id="PF24847"/>
    </source>
</evidence>
<dbReference type="PANTHER" id="PTHR33513:SF4">
    <property type="entry name" value="GB|AAF04428.1"/>
    <property type="match status" value="1"/>
</dbReference>
<accession>A0A9D5HVS6</accession>
<name>A0A9D5HVS6_9LILI</name>
<evidence type="ECO:0000313" key="2">
    <source>
        <dbReference type="EMBL" id="KAJ0989312.1"/>
    </source>
</evidence>
<sequence>MEEHEDDILAQLPVCGFLIWKLCQVPSPPRMTTEWIRSYSERTTSNCYEGIAMETVTNISRQEQGHIGVYCGKKCGGFQMPLHYPRYTKADYETMPEWKLDCLLYQYGLQFSGSLAEKRSFAMGAFIW</sequence>
<gene>
    <name evidence="2" type="ORF">J5N97_007668</name>
</gene>
<reference evidence="2" key="2">
    <citation type="journal article" date="2022" name="Hortic Res">
        <title>The genome of Dioscorea zingiberensis sheds light on the biosynthesis, origin and evolution of the medicinally important diosgenin saponins.</title>
        <authorList>
            <person name="Li Y."/>
            <person name="Tan C."/>
            <person name="Li Z."/>
            <person name="Guo J."/>
            <person name="Li S."/>
            <person name="Chen X."/>
            <person name="Wang C."/>
            <person name="Dai X."/>
            <person name="Yang H."/>
            <person name="Song W."/>
            <person name="Hou L."/>
            <person name="Xu J."/>
            <person name="Tong Z."/>
            <person name="Xu A."/>
            <person name="Yuan X."/>
            <person name="Wang W."/>
            <person name="Yang Q."/>
            <person name="Chen L."/>
            <person name="Sun Z."/>
            <person name="Wang K."/>
            <person name="Pan B."/>
            <person name="Chen J."/>
            <person name="Bao Y."/>
            <person name="Liu F."/>
            <person name="Qi X."/>
            <person name="Gang D.R."/>
            <person name="Wen J."/>
            <person name="Li J."/>
        </authorList>
    </citation>
    <scope>NUCLEOTIDE SEQUENCE</scope>
    <source>
        <strain evidence="2">Dzin_1.0</strain>
    </source>
</reference>
<dbReference type="OrthoDB" id="1932905at2759"/>
<reference evidence="2" key="1">
    <citation type="submission" date="2021-03" db="EMBL/GenBank/DDBJ databases">
        <authorList>
            <person name="Li Z."/>
            <person name="Yang C."/>
        </authorList>
    </citation>
    <scope>NUCLEOTIDE SEQUENCE</scope>
    <source>
        <strain evidence="2">Dzin_1.0</strain>
        <tissue evidence="2">Leaf</tissue>
    </source>
</reference>
<proteinExistence type="predicted"/>
<comment type="caution">
    <text evidence="2">The sequence shown here is derived from an EMBL/GenBank/DDBJ whole genome shotgun (WGS) entry which is preliminary data.</text>
</comment>